<dbReference type="RefSeq" id="WP_386817858.1">
    <property type="nucleotide sequence ID" value="NZ_JBHUIT010000001.1"/>
</dbReference>
<evidence type="ECO:0008006" key="3">
    <source>
        <dbReference type="Google" id="ProtNLM"/>
    </source>
</evidence>
<protein>
    <recommendedName>
        <fullName evidence="3">Lipoprotein</fullName>
    </recommendedName>
</protein>
<organism evidence="1 2">
    <name type="scientific">Luteolibacter algae</name>
    <dbReference type="NCBI Taxonomy" id="454151"/>
    <lineage>
        <taxon>Bacteria</taxon>
        <taxon>Pseudomonadati</taxon>
        <taxon>Verrucomicrobiota</taxon>
        <taxon>Verrucomicrobiia</taxon>
        <taxon>Verrucomicrobiales</taxon>
        <taxon>Verrucomicrobiaceae</taxon>
        <taxon>Luteolibacter</taxon>
    </lineage>
</organism>
<reference evidence="2" key="1">
    <citation type="journal article" date="2019" name="Int. J. Syst. Evol. Microbiol.">
        <title>The Global Catalogue of Microorganisms (GCM) 10K type strain sequencing project: providing services to taxonomists for standard genome sequencing and annotation.</title>
        <authorList>
            <consortium name="The Broad Institute Genomics Platform"/>
            <consortium name="The Broad Institute Genome Sequencing Center for Infectious Disease"/>
            <person name="Wu L."/>
            <person name="Ma J."/>
        </authorList>
    </citation>
    <scope>NUCLEOTIDE SEQUENCE [LARGE SCALE GENOMIC DNA]</scope>
    <source>
        <strain evidence="2">CGMCC 4.7106</strain>
    </source>
</reference>
<accession>A0ABW5D5B2</accession>
<name>A0ABW5D5B2_9BACT</name>
<comment type="caution">
    <text evidence="1">The sequence shown here is derived from an EMBL/GenBank/DDBJ whole genome shotgun (WGS) entry which is preliminary data.</text>
</comment>
<dbReference type="EMBL" id="JBHUIT010000001">
    <property type="protein sequence ID" value="MFD2255196.1"/>
    <property type="molecule type" value="Genomic_DNA"/>
</dbReference>
<evidence type="ECO:0000313" key="1">
    <source>
        <dbReference type="EMBL" id="MFD2255196.1"/>
    </source>
</evidence>
<dbReference type="PROSITE" id="PS51257">
    <property type="entry name" value="PROKAR_LIPOPROTEIN"/>
    <property type="match status" value="1"/>
</dbReference>
<gene>
    <name evidence="1" type="ORF">ACFSSA_00780</name>
</gene>
<keyword evidence="2" id="KW-1185">Reference proteome</keyword>
<sequence length="142" mass="15831">MKRILRNTLSASAILLIAAACQPDKSARYLRQTTSAANDNIMLVRENPPTFGQRRLDALASYYPDLGVFLAQQGHPDFLAETNKGENRYLIIYYLNARKAFACRSGIGRSHEVEFSGPYPITDNEAKTLAKLRDKASIAVRP</sequence>
<proteinExistence type="predicted"/>
<dbReference type="Proteomes" id="UP001597375">
    <property type="component" value="Unassembled WGS sequence"/>
</dbReference>
<evidence type="ECO:0000313" key="2">
    <source>
        <dbReference type="Proteomes" id="UP001597375"/>
    </source>
</evidence>